<protein>
    <submittedName>
        <fullName evidence="4">ABC-2 type transport system ATP-binding protein</fullName>
    </submittedName>
</protein>
<dbReference type="InterPro" id="IPR003439">
    <property type="entry name" value="ABC_transporter-like_ATP-bd"/>
</dbReference>
<dbReference type="AlphaFoldDB" id="A0A1H5AJD6"/>
<dbReference type="Gene3D" id="3.40.50.300">
    <property type="entry name" value="P-loop containing nucleotide triphosphate hydrolases"/>
    <property type="match status" value="1"/>
</dbReference>
<evidence type="ECO:0000313" key="4">
    <source>
        <dbReference type="EMBL" id="SED42493.1"/>
    </source>
</evidence>
<dbReference type="SUPFAM" id="SSF52540">
    <property type="entry name" value="P-loop containing nucleoside triphosphate hydrolases"/>
    <property type="match status" value="1"/>
</dbReference>
<dbReference type="GO" id="GO:0005524">
    <property type="term" value="F:ATP binding"/>
    <property type="evidence" value="ECO:0007669"/>
    <property type="project" value="UniProtKB-KW"/>
</dbReference>
<dbReference type="Pfam" id="PF00005">
    <property type="entry name" value="ABC_tran"/>
    <property type="match status" value="1"/>
</dbReference>
<evidence type="ECO:0000259" key="3">
    <source>
        <dbReference type="PROSITE" id="PS50893"/>
    </source>
</evidence>
<dbReference type="SMART" id="SM00382">
    <property type="entry name" value="AAA"/>
    <property type="match status" value="1"/>
</dbReference>
<keyword evidence="1" id="KW-0547">Nucleotide-binding</keyword>
<keyword evidence="2 4" id="KW-0067">ATP-binding</keyword>
<dbReference type="PANTHER" id="PTHR43038">
    <property type="entry name" value="ATP-BINDING CASSETTE, SUB-FAMILY H, MEMBER 1"/>
    <property type="match status" value="1"/>
</dbReference>
<sequence>MSEPAIVVAGLRVRRGGDEVLRDIGFAVRRGTVTGLLGPNGCGKSTLMRSIVGVQVVESGRVEVLGRPAGHPELRRRIGYATQDPALYADLTVTEALRYFAAVLGCPASDVDRVITRTGLTSSARVLVGRLSGGQRGRANLAAALLGTPELLVLDEPTVGSDPELRDELWRLFHELAATGVTLLISSHVMDEAARCDDLLLLHRGQLLARGTPEALRTETGAPDLEQAFLRLIKGRSEASR</sequence>
<dbReference type="PROSITE" id="PS50893">
    <property type="entry name" value="ABC_TRANSPORTER_2"/>
    <property type="match status" value="1"/>
</dbReference>
<evidence type="ECO:0000256" key="2">
    <source>
        <dbReference type="ARBA" id="ARBA00022840"/>
    </source>
</evidence>
<dbReference type="GO" id="GO:0016887">
    <property type="term" value="F:ATP hydrolysis activity"/>
    <property type="evidence" value="ECO:0007669"/>
    <property type="project" value="InterPro"/>
</dbReference>
<dbReference type="RefSeq" id="WP_091316881.1">
    <property type="nucleotide sequence ID" value="NZ_FNSO01000004.1"/>
</dbReference>
<dbReference type="STRING" id="208445.SAMN04489727_7818"/>
<dbReference type="InterPro" id="IPR027417">
    <property type="entry name" value="P-loop_NTPase"/>
</dbReference>
<evidence type="ECO:0000256" key="1">
    <source>
        <dbReference type="ARBA" id="ARBA00022741"/>
    </source>
</evidence>
<feature type="domain" description="ABC transporter" evidence="3">
    <location>
        <begin position="6"/>
        <end position="229"/>
    </location>
</feature>
<proteinExistence type="predicted"/>
<dbReference type="OrthoDB" id="9804819at2"/>
<accession>A0A1H5AJD6</accession>
<reference evidence="5" key="1">
    <citation type="submission" date="2016-10" db="EMBL/GenBank/DDBJ databases">
        <authorList>
            <person name="Varghese N."/>
            <person name="Submissions S."/>
        </authorList>
    </citation>
    <scope>NUCLEOTIDE SEQUENCE [LARGE SCALE GENOMIC DNA]</scope>
    <source>
        <strain evidence="5">DSM 44544</strain>
    </source>
</reference>
<gene>
    <name evidence="4" type="ORF">SAMN04489727_7818</name>
</gene>
<dbReference type="EMBL" id="FNSO01000004">
    <property type="protein sequence ID" value="SED42493.1"/>
    <property type="molecule type" value="Genomic_DNA"/>
</dbReference>
<dbReference type="PANTHER" id="PTHR43038:SF3">
    <property type="entry name" value="ABC TRANSPORTER G FAMILY MEMBER 20 ISOFORM X1"/>
    <property type="match status" value="1"/>
</dbReference>
<dbReference type="CDD" id="cd03230">
    <property type="entry name" value="ABC_DR_subfamily_A"/>
    <property type="match status" value="1"/>
</dbReference>
<evidence type="ECO:0000313" key="5">
    <source>
        <dbReference type="Proteomes" id="UP000199622"/>
    </source>
</evidence>
<dbReference type="Proteomes" id="UP000199622">
    <property type="component" value="Unassembled WGS sequence"/>
</dbReference>
<name>A0A1H5AJD6_9PSEU</name>
<dbReference type="InterPro" id="IPR003593">
    <property type="entry name" value="AAA+_ATPase"/>
</dbReference>
<organism evidence="4 5">
    <name type="scientific">Amycolatopsis tolypomycina</name>
    <dbReference type="NCBI Taxonomy" id="208445"/>
    <lineage>
        <taxon>Bacteria</taxon>
        <taxon>Bacillati</taxon>
        <taxon>Actinomycetota</taxon>
        <taxon>Actinomycetes</taxon>
        <taxon>Pseudonocardiales</taxon>
        <taxon>Pseudonocardiaceae</taxon>
        <taxon>Amycolatopsis</taxon>
    </lineage>
</organism>
<keyword evidence="5" id="KW-1185">Reference proteome</keyword>